<dbReference type="InterPro" id="IPR027417">
    <property type="entry name" value="P-loop_NTPase"/>
</dbReference>
<accession>A0A0U2VFG9</accession>
<dbReference type="PROSITE" id="PS00211">
    <property type="entry name" value="ABC_TRANSPORTER_1"/>
    <property type="match status" value="1"/>
</dbReference>
<reference evidence="7" key="1">
    <citation type="submission" date="2015-12" db="EMBL/GenBank/DDBJ databases">
        <authorList>
            <person name="Lauer A."/>
            <person name="Humrighouse B."/>
            <person name="Loparev V."/>
            <person name="Shewmaker P.L."/>
            <person name="Whitney A.M."/>
            <person name="McLaughlin R.W."/>
        </authorList>
    </citation>
    <scope>NUCLEOTIDE SEQUENCE [LARGE SCALE GENOMIC DNA]</scope>
    <source>
        <strain evidence="7">LMG 26678</strain>
    </source>
</reference>
<dbReference type="Gene3D" id="3.40.50.300">
    <property type="entry name" value="P-loop containing nucleotide triphosphate hydrolases"/>
    <property type="match status" value="1"/>
</dbReference>
<dbReference type="PANTHER" id="PTHR43335:SF4">
    <property type="entry name" value="ABC TRANSPORTER, ATP-BINDING PROTEIN"/>
    <property type="match status" value="1"/>
</dbReference>
<evidence type="ECO:0000256" key="1">
    <source>
        <dbReference type="ARBA" id="ARBA00005417"/>
    </source>
</evidence>
<keyword evidence="7" id="KW-1185">Reference proteome</keyword>
<dbReference type="InterPro" id="IPR003439">
    <property type="entry name" value="ABC_transporter-like_ATP-bd"/>
</dbReference>
<evidence type="ECO:0000256" key="4">
    <source>
        <dbReference type="ARBA" id="ARBA00022840"/>
    </source>
</evidence>
<dbReference type="KEGG" id="erx:ATZ35_03615"/>
<dbReference type="AlphaFoldDB" id="A0A0U2VFG9"/>
<gene>
    <name evidence="6" type="ORF">ATZ35_03615</name>
</gene>
<dbReference type="GO" id="GO:0016887">
    <property type="term" value="F:ATP hydrolysis activity"/>
    <property type="evidence" value="ECO:0007669"/>
    <property type="project" value="InterPro"/>
</dbReference>
<dbReference type="RefSeq" id="WP_208929538.1">
    <property type="nucleotide sequence ID" value="NZ_CP013655.1"/>
</dbReference>
<dbReference type="PANTHER" id="PTHR43335">
    <property type="entry name" value="ABC TRANSPORTER, ATP-BINDING PROTEIN"/>
    <property type="match status" value="1"/>
</dbReference>
<dbReference type="PROSITE" id="PS50893">
    <property type="entry name" value="ABC_TRANSPORTER_2"/>
    <property type="match status" value="1"/>
</dbReference>
<sequence length="226" mass="24766">MSIALEVANIKKSYKKNVILNGVSLNVEKNTIYGLLGLNGAGKSTLLKIISQIISFDGGRIDFLGIDSDSIGFLIEQPAVYGNLTARENLKVQTLRYNLSEQKISEVLVTVGLIDDSKKVKDYSVGMKQRLGIALAILNDPQLLILDEPTNGLDPVGVIEFRDLLQQLKKMGMTIIVSSHSLTEIQHVADKVGIIKNGVIQYEETIENIKDLENTFLKVLANEGGI</sequence>
<comment type="similarity">
    <text evidence="1">Belongs to the ABC transporter superfamily.</text>
</comment>
<dbReference type="InterPro" id="IPR017871">
    <property type="entry name" value="ABC_transporter-like_CS"/>
</dbReference>
<dbReference type="Proteomes" id="UP000067523">
    <property type="component" value="Chromosome"/>
</dbReference>
<protein>
    <submittedName>
        <fullName evidence="6">Lantibiotic ABC transporter ATP-binding protein</fullName>
    </submittedName>
</protein>
<feature type="domain" description="ABC transporter" evidence="5">
    <location>
        <begin position="5"/>
        <end position="222"/>
    </location>
</feature>
<proteinExistence type="inferred from homology"/>
<dbReference type="STRING" id="118060.ATZ35_03615"/>
<dbReference type="InterPro" id="IPR003593">
    <property type="entry name" value="AAA+_ATPase"/>
</dbReference>
<dbReference type="SUPFAM" id="SSF52540">
    <property type="entry name" value="P-loop containing nucleoside triphosphate hydrolases"/>
    <property type="match status" value="1"/>
</dbReference>
<evidence type="ECO:0000313" key="6">
    <source>
        <dbReference type="EMBL" id="ALS36283.1"/>
    </source>
</evidence>
<evidence type="ECO:0000259" key="5">
    <source>
        <dbReference type="PROSITE" id="PS50893"/>
    </source>
</evidence>
<name>A0A0U2VFG9_9ENTE</name>
<dbReference type="GO" id="GO:0005524">
    <property type="term" value="F:ATP binding"/>
    <property type="evidence" value="ECO:0007669"/>
    <property type="project" value="UniProtKB-KW"/>
</dbReference>
<keyword evidence="3" id="KW-0547">Nucleotide-binding</keyword>
<dbReference type="SMART" id="SM00382">
    <property type="entry name" value="AAA"/>
    <property type="match status" value="1"/>
</dbReference>
<keyword evidence="2" id="KW-0813">Transport</keyword>
<organism evidence="6 7">
    <name type="scientific">Enterococcus rotai</name>
    <dbReference type="NCBI Taxonomy" id="118060"/>
    <lineage>
        <taxon>Bacteria</taxon>
        <taxon>Bacillati</taxon>
        <taxon>Bacillota</taxon>
        <taxon>Bacilli</taxon>
        <taxon>Lactobacillales</taxon>
        <taxon>Enterococcaceae</taxon>
        <taxon>Enterococcus</taxon>
    </lineage>
</organism>
<evidence type="ECO:0000256" key="3">
    <source>
        <dbReference type="ARBA" id="ARBA00022741"/>
    </source>
</evidence>
<evidence type="ECO:0000313" key="7">
    <source>
        <dbReference type="Proteomes" id="UP000067523"/>
    </source>
</evidence>
<dbReference type="Pfam" id="PF00005">
    <property type="entry name" value="ABC_tran"/>
    <property type="match status" value="1"/>
</dbReference>
<keyword evidence="4 6" id="KW-0067">ATP-binding</keyword>
<dbReference type="EMBL" id="CP013655">
    <property type="protein sequence ID" value="ALS36283.1"/>
    <property type="molecule type" value="Genomic_DNA"/>
</dbReference>
<evidence type="ECO:0000256" key="2">
    <source>
        <dbReference type="ARBA" id="ARBA00022448"/>
    </source>
</evidence>